<comment type="caution">
    <text evidence="1">The sequence shown here is derived from an EMBL/GenBank/DDBJ whole genome shotgun (WGS) entry which is preliminary data.</text>
</comment>
<dbReference type="AlphaFoldDB" id="A0A2N0ANN3"/>
<accession>A0A2N0ANN3</accession>
<dbReference type="EMBL" id="NPDX01000001">
    <property type="protein sequence ID" value="PJZ85926.1"/>
    <property type="molecule type" value="Genomic_DNA"/>
</dbReference>
<organism evidence="1 2">
    <name type="scientific">Leptospira harrisiae</name>
    <dbReference type="NCBI Taxonomy" id="2023189"/>
    <lineage>
        <taxon>Bacteria</taxon>
        <taxon>Pseudomonadati</taxon>
        <taxon>Spirochaetota</taxon>
        <taxon>Spirochaetia</taxon>
        <taxon>Leptospirales</taxon>
        <taxon>Leptospiraceae</taxon>
        <taxon>Leptospira</taxon>
    </lineage>
</organism>
<proteinExistence type="predicted"/>
<reference evidence="1 2" key="1">
    <citation type="submission" date="2017-07" db="EMBL/GenBank/DDBJ databases">
        <title>Leptospira spp. isolated from tropical soils.</title>
        <authorList>
            <person name="Thibeaux R."/>
            <person name="Iraola G."/>
            <person name="Ferres I."/>
            <person name="Bierque E."/>
            <person name="Girault D."/>
            <person name="Soupe-Gilbert M.-E."/>
            <person name="Picardeau M."/>
            <person name="Goarant C."/>
        </authorList>
    </citation>
    <scope>NUCLEOTIDE SEQUENCE [LARGE SCALE GENOMIC DNA]</scope>
    <source>
        <strain evidence="1 2">FH2-B-A1</strain>
    </source>
</reference>
<gene>
    <name evidence="1" type="ORF">CH364_07005</name>
</gene>
<dbReference type="Proteomes" id="UP000232145">
    <property type="component" value="Unassembled WGS sequence"/>
</dbReference>
<name>A0A2N0ANN3_9LEPT</name>
<evidence type="ECO:0000313" key="1">
    <source>
        <dbReference type="EMBL" id="PJZ85926.1"/>
    </source>
</evidence>
<evidence type="ECO:0000313" key="2">
    <source>
        <dbReference type="Proteomes" id="UP000232145"/>
    </source>
</evidence>
<sequence>MVATHREREAIFLRTGSPKSRVGRAENERPGWPKFEAIPANPINQNLIQHLLLLNKHRSGFFEAGSEFGRRSKRFPLPRSIN</sequence>
<keyword evidence="2" id="KW-1185">Reference proteome</keyword>
<protein>
    <submittedName>
        <fullName evidence="1">Uncharacterized protein</fullName>
    </submittedName>
</protein>